<dbReference type="RefSeq" id="YP_001468924.1">
    <property type="nucleotide sequence ID" value="NC_009816.1"/>
</dbReference>
<dbReference type="GO" id="GO:0050797">
    <property type="term" value="F:thymidylate synthase (FAD) activity"/>
    <property type="evidence" value="ECO:0007669"/>
    <property type="project" value="InterPro"/>
</dbReference>
<dbReference type="InterPro" id="IPR036844">
    <property type="entry name" value="Hint_dom_sf"/>
</dbReference>
<dbReference type="GO" id="GO:0016539">
    <property type="term" value="P:intein-mediated protein splicing"/>
    <property type="evidence" value="ECO:0007669"/>
    <property type="project" value="InterPro"/>
</dbReference>
<dbReference type="Pfam" id="PF02511">
    <property type="entry name" value="Thy1"/>
    <property type="match status" value="1"/>
</dbReference>
<dbReference type="InterPro" id="IPR004042">
    <property type="entry name" value="Intein_endonuc_central"/>
</dbReference>
<dbReference type="PROSITE" id="PS51331">
    <property type="entry name" value="THYX"/>
    <property type="match status" value="1"/>
</dbReference>
<evidence type="ECO:0000259" key="3">
    <source>
        <dbReference type="PROSITE" id="PS50819"/>
    </source>
</evidence>
<dbReference type="InterPro" id="IPR036098">
    <property type="entry name" value="Thymidylate_synthase_ThyX_sf"/>
</dbReference>
<dbReference type="SUPFAM" id="SSF51294">
    <property type="entry name" value="Hedgehog/intein (Hint) domain"/>
    <property type="match status" value="1"/>
</dbReference>
<evidence type="ECO:0000256" key="2">
    <source>
        <dbReference type="ARBA" id="ARBA00023000"/>
    </source>
</evidence>
<dbReference type="MEROPS" id="N11.001"/>
<name>A7IY93_9CAUD</name>
<proteinExistence type="predicted"/>
<keyword evidence="1" id="KW-0068">Autocatalytic cleavage</keyword>
<dbReference type="InterPro" id="IPR004860">
    <property type="entry name" value="LAGLIDADG_dom"/>
</dbReference>
<dbReference type="InterPro" id="IPR027434">
    <property type="entry name" value="Homing_endonucl"/>
</dbReference>
<dbReference type="InterPro" id="IPR006142">
    <property type="entry name" value="INTEIN"/>
</dbReference>
<dbReference type="GeneID" id="5745506"/>
<keyword evidence="2" id="KW-0651">Protein splicing</keyword>
<dbReference type="Gene3D" id="6.10.140.450">
    <property type="match status" value="1"/>
</dbReference>
<dbReference type="Gene3D" id="2.170.16.10">
    <property type="entry name" value="Hedgehog/Intein (Hint) domain"/>
    <property type="match status" value="1"/>
</dbReference>
<dbReference type="GO" id="GO:0004519">
    <property type="term" value="F:endonuclease activity"/>
    <property type="evidence" value="ECO:0007669"/>
    <property type="project" value="InterPro"/>
</dbReference>
<dbReference type="PANTHER" id="PTHR34934">
    <property type="entry name" value="FLAVIN-DEPENDENT THYMIDYLATE SYNTHASE"/>
    <property type="match status" value="1"/>
</dbReference>
<dbReference type="Gene3D" id="3.30.1360.170">
    <property type="match status" value="1"/>
</dbReference>
<dbReference type="PROSITE" id="PS50817">
    <property type="entry name" value="INTEIN_N_TER"/>
    <property type="match status" value="1"/>
</dbReference>
<accession>A7IY93</accession>
<dbReference type="InterPro" id="IPR003669">
    <property type="entry name" value="Thymidylate_synthase_ThyX"/>
</dbReference>
<dbReference type="CDD" id="cd00081">
    <property type="entry name" value="Hint"/>
    <property type="match status" value="1"/>
</dbReference>
<dbReference type="PANTHER" id="PTHR34934:SF1">
    <property type="entry name" value="FLAVIN-DEPENDENT THYMIDYLATE SYNTHASE"/>
    <property type="match status" value="1"/>
</dbReference>
<dbReference type="GO" id="GO:0004799">
    <property type="term" value="F:thymidylate synthase activity"/>
    <property type="evidence" value="ECO:0007669"/>
    <property type="project" value="TreeGrafter"/>
</dbReference>
<dbReference type="Pfam" id="PF14528">
    <property type="entry name" value="LAGLIDADG_3"/>
    <property type="match status" value="1"/>
</dbReference>
<sequence length="607" mass="67994">MANFVDRKIVLTAKPVLTIEGQEHLANLYENAGANRHDLDRNVSESSPCAAVIATAAGRGCYRSWDVPNEATNSTEEYLKNILRQKHHCYSSDTEVLTSEGWKRWEEVSMNDSFATLSASGQVEYQYPSEVIQEEYQGDMVRAKAKGVDLLVTPNHKMLACITTTRAGRRKENFSLIPADQLIGVSHAYKKDGDWRASGSGAGEDFAWLVGFFAGDGSIQGKWDNQIEFHMSKARKMSALSKAIQALGWKMSARYEKQREDTGHFSIFLPEDKVEFFRSFYDEDSQKRIPQEFIMSLNKEESLALLQGMIDSDGSVTNESGTGRVFDSTSKSLRDAFSQVALHAGFAANEVEGSTVIAGTEVEINGMKTTLARDCKRVSLSERNLRPEIGKKDSGASKTSYGWEKYSGTVYCATVPNHTLYVRRNGKPVWSGNSVLEHTSFTFHIENVSRAATHEIVRHRHFGFSQESQRFVLDKRGRDIVCPPLLRENKEAQVWLNNLADEAFDIRDSLVSKIKGERDDLKRKEIVEAARAVLPNAAATSLFVTGNARSWMEFIDKRDSPAADAEIREVAQEIHEQLAEAFPEIFGEEATKLWRGISNQEGVKNDK</sequence>
<feature type="domain" description="DOD-type homing endonuclease" evidence="3">
    <location>
        <begin position="209"/>
        <end position="346"/>
    </location>
</feature>
<organism evidence="4 5">
    <name type="scientific">Corynebacterium phage P1201</name>
    <dbReference type="NCBI Taxonomy" id="384848"/>
    <lineage>
        <taxon>Viruses</taxon>
        <taxon>Duplodnaviria</taxon>
        <taxon>Heunggongvirae</taxon>
        <taxon>Uroviricota</taxon>
        <taxon>Caudoviricetes</taxon>
        <taxon>Zierdtviridae</taxon>
        <taxon>Toshachvirinae</taxon>
        <taxon>Chunghsingvirus</taxon>
        <taxon>Chunghsingvirus P1201</taxon>
        <taxon>Corynebacterium virus P1201</taxon>
    </lineage>
</organism>
<evidence type="ECO:0000313" key="5">
    <source>
        <dbReference type="Proteomes" id="UP000002414"/>
    </source>
</evidence>
<dbReference type="SUPFAM" id="SSF69796">
    <property type="entry name" value="Thymidylate synthase-complementing protein Thy1"/>
    <property type="match status" value="1"/>
</dbReference>
<dbReference type="GO" id="GO:0070402">
    <property type="term" value="F:NADPH binding"/>
    <property type="evidence" value="ECO:0007669"/>
    <property type="project" value="TreeGrafter"/>
</dbReference>
<dbReference type="Gene3D" id="3.10.28.10">
    <property type="entry name" value="Homing endonucleases"/>
    <property type="match status" value="1"/>
</dbReference>
<dbReference type="KEGG" id="vg:5745506"/>
<dbReference type="InterPro" id="IPR006141">
    <property type="entry name" value="Intein_N"/>
</dbReference>
<dbReference type="EMBL" id="DQ499600">
    <property type="protein sequence ID" value="ABF57476.1"/>
    <property type="molecule type" value="Genomic_DNA"/>
</dbReference>
<dbReference type="Proteomes" id="UP000002414">
    <property type="component" value="Segment"/>
</dbReference>
<dbReference type="PRINTS" id="PR00379">
    <property type="entry name" value="INTEIN"/>
</dbReference>
<dbReference type="GO" id="GO:0006231">
    <property type="term" value="P:dTMP biosynthetic process"/>
    <property type="evidence" value="ECO:0007669"/>
    <property type="project" value="InterPro"/>
</dbReference>
<protein>
    <submittedName>
        <fullName evidence="4">Putative thymidylate synthase</fullName>
    </submittedName>
</protein>
<evidence type="ECO:0000313" key="4">
    <source>
        <dbReference type="EMBL" id="ABF57476.1"/>
    </source>
</evidence>
<dbReference type="GO" id="GO:0050660">
    <property type="term" value="F:flavin adenine dinucleotide binding"/>
    <property type="evidence" value="ECO:0007669"/>
    <property type="project" value="InterPro"/>
</dbReference>
<dbReference type="OrthoDB" id="6961at10239"/>
<dbReference type="SUPFAM" id="SSF55608">
    <property type="entry name" value="Homing endonucleases"/>
    <property type="match status" value="2"/>
</dbReference>
<reference evidence="4 5" key="1">
    <citation type="journal article" date="2008" name="Virology">
        <title>Genome sequence of the lytic bacteriophage P1201 from Corynebacterium glutamicum NCHU 87078: Evolutionary relationships to phages from Corynebacterineae.</title>
        <authorList>
            <person name="Chen C.L."/>
            <person name="Pan T.Y."/>
            <person name="Kan S.C."/>
            <person name="Kuan Y.C."/>
            <person name="Hong L.Y."/>
            <person name="Chiu K.R."/>
            <person name="Sheu C.S."/>
            <person name="Yang J.S."/>
            <person name="Hsu W.H."/>
            <person name="Hu H.Y."/>
        </authorList>
    </citation>
    <scope>NUCLEOTIDE SEQUENCE</scope>
</reference>
<dbReference type="NCBIfam" id="TIGR02170">
    <property type="entry name" value="thyX"/>
    <property type="match status" value="1"/>
</dbReference>
<keyword evidence="5" id="KW-1185">Reference proteome</keyword>
<dbReference type="PROSITE" id="PS50819">
    <property type="entry name" value="INTEIN_ENDONUCLEASE"/>
    <property type="match status" value="1"/>
</dbReference>
<evidence type="ECO:0000256" key="1">
    <source>
        <dbReference type="ARBA" id="ARBA00022813"/>
    </source>
</evidence>
<dbReference type="CDD" id="cd20175">
    <property type="entry name" value="ThyX"/>
    <property type="match status" value="1"/>
</dbReference>